<comment type="caution">
    <text evidence="3">The sequence shown here is derived from an EMBL/GenBank/DDBJ whole genome shotgun (WGS) entry which is preliminary data.</text>
</comment>
<dbReference type="RefSeq" id="WP_344280931.1">
    <property type="nucleotide sequence ID" value="NZ_BAAAHV010000017.1"/>
</dbReference>
<dbReference type="InterPro" id="IPR012349">
    <property type="entry name" value="Split_barrel_FMN-bd"/>
</dbReference>
<reference evidence="4" key="1">
    <citation type="journal article" date="2019" name="Int. J. Syst. Evol. Microbiol.">
        <title>The Global Catalogue of Microorganisms (GCM) 10K type strain sequencing project: providing services to taxonomists for standard genome sequencing and annotation.</title>
        <authorList>
            <consortium name="The Broad Institute Genomics Platform"/>
            <consortium name="The Broad Institute Genome Sequencing Center for Infectious Disease"/>
            <person name="Wu L."/>
            <person name="Ma J."/>
        </authorList>
    </citation>
    <scope>NUCLEOTIDE SEQUENCE [LARGE SCALE GENOMIC DNA]</scope>
    <source>
        <strain evidence="4">CGMCC 4.7638</strain>
    </source>
</reference>
<dbReference type="InterPro" id="IPR011576">
    <property type="entry name" value="Pyridox_Oxase_N"/>
</dbReference>
<protein>
    <submittedName>
        <fullName evidence="3">Pyridoxamine 5'-phosphate oxidase family protein</fullName>
    </submittedName>
</protein>
<keyword evidence="4" id="KW-1185">Reference proteome</keyword>
<proteinExistence type="predicted"/>
<feature type="domain" description="Pyridoxamine 5'-phosphate oxidase N-terminal" evidence="2">
    <location>
        <begin position="20"/>
        <end position="92"/>
    </location>
</feature>
<dbReference type="SUPFAM" id="SSF50475">
    <property type="entry name" value="FMN-binding split barrel"/>
    <property type="match status" value="1"/>
</dbReference>
<dbReference type="EMBL" id="JBHUKQ010000023">
    <property type="protein sequence ID" value="MFD2486621.1"/>
    <property type="molecule type" value="Genomic_DNA"/>
</dbReference>
<dbReference type="Gene3D" id="2.30.110.10">
    <property type="entry name" value="Electron Transport, Fmn-binding Protein, Chain A"/>
    <property type="match status" value="1"/>
</dbReference>
<dbReference type="PANTHER" id="PTHR35176:SF6">
    <property type="entry name" value="HEME OXYGENASE HI_0854-RELATED"/>
    <property type="match status" value="1"/>
</dbReference>
<sequence>MEPQEVAEVLNRPLSRELLARDLTRLAYVAKDGTPRSIPISFSWNGTEIVLCTTKNSAKLHALKENPMVALTIDTEVHPPKILLLRGRAELDYTDGIPDEFLEMNGSYEITPEQRVEWEAEIRSLYAEGMVRIVVTPTWAKLIDFETTLPSAVEELVRRRAAGSESPAVTG</sequence>
<evidence type="ECO:0000313" key="3">
    <source>
        <dbReference type="EMBL" id="MFD2486621.1"/>
    </source>
</evidence>
<keyword evidence="1" id="KW-0560">Oxidoreductase</keyword>
<accession>A0ABW5IB61</accession>
<evidence type="ECO:0000256" key="1">
    <source>
        <dbReference type="ARBA" id="ARBA00023002"/>
    </source>
</evidence>
<dbReference type="Pfam" id="PF01243">
    <property type="entry name" value="PNPOx_N"/>
    <property type="match status" value="1"/>
</dbReference>
<gene>
    <name evidence="3" type="ORF">ACFSUT_40560</name>
</gene>
<organism evidence="3 4">
    <name type="scientific">Amycolatopsis albidoflavus</name>
    <dbReference type="NCBI Taxonomy" id="102226"/>
    <lineage>
        <taxon>Bacteria</taxon>
        <taxon>Bacillati</taxon>
        <taxon>Actinomycetota</taxon>
        <taxon>Actinomycetes</taxon>
        <taxon>Pseudonocardiales</taxon>
        <taxon>Pseudonocardiaceae</taxon>
        <taxon>Amycolatopsis</taxon>
    </lineage>
</organism>
<name>A0ABW5IB61_9PSEU</name>
<dbReference type="Proteomes" id="UP001597542">
    <property type="component" value="Unassembled WGS sequence"/>
</dbReference>
<dbReference type="InterPro" id="IPR052019">
    <property type="entry name" value="F420H2_bilvrd_red/Heme_oxyg"/>
</dbReference>
<dbReference type="PANTHER" id="PTHR35176">
    <property type="entry name" value="HEME OXYGENASE HI_0854-RELATED"/>
    <property type="match status" value="1"/>
</dbReference>
<evidence type="ECO:0000259" key="2">
    <source>
        <dbReference type="Pfam" id="PF01243"/>
    </source>
</evidence>
<evidence type="ECO:0000313" key="4">
    <source>
        <dbReference type="Proteomes" id="UP001597542"/>
    </source>
</evidence>